<dbReference type="Proteomes" id="UP000694545">
    <property type="component" value="Unplaced"/>
</dbReference>
<dbReference type="OrthoDB" id="9976953at2759"/>
<dbReference type="RefSeq" id="XP_044283341.1">
    <property type="nucleotide sequence ID" value="XM_044427406.1"/>
</dbReference>
<reference evidence="2" key="1">
    <citation type="submission" date="2025-08" db="UniProtKB">
        <authorList>
            <consortium name="Ensembl"/>
        </authorList>
    </citation>
    <scope>IDENTIFICATION</scope>
</reference>
<gene>
    <name evidence="2" type="primary">CUNH8orf48</name>
</gene>
<dbReference type="OMA" id="SQCPSCN"/>
<evidence type="ECO:0000256" key="1">
    <source>
        <dbReference type="SAM" id="MobiDB-lite"/>
    </source>
</evidence>
<dbReference type="AlphaFoldDB" id="A0A8D2L009"/>
<reference evidence="2" key="2">
    <citation type="submission" date="2025-09" db="UniProtKB">
        <authorList>
            <consortium name="Ensembl"/>
        </authorList>
    </citation>
    <scope>IDENTIFICATION</scope>
</reference>
<evidence type="ECO:0000313" key="3">
    <source>
        <dbReference type="Proteomes" id="UP000694545"/>
    </source>
</evidence>
<keyword evidence="3" id="KW-1185">Reference proteome</keyword>
<proteinExistence type="predicted"/>
<feature type="region of interest" description="Disordered" evidence="1">
    <location>
        <begin position="1"/>
        <end position="81"/>
    </location>
</feature>
<evidence type="ECO:0000313" key="2">
    <source>
        <dbReference type="Ensembl" id="ENSVKKP00000014720.1"/>
    </source>
</evidence>
<sequence length="275" mass="31414">MEWSWNDSSSVPDYAEETFASFNEGEEETCRQYENDLFESYYSGEESERPAASDLPESPCQSSSQDEEVEQDSELLDSEPVEEHLTRRWIRTLKSNRTNTGVAIEQNNGAALTRTAGESEEELGALRSFCATRINQLCHPPSAAPVKIKRNHPRRGSTLEKPLQCDLNLTVPEQLVNRLHLRNIEETMKQLAGADMHQPSRCPHCLGKRAELAKAAFLRRRKALMEEALLQEKLDEHLYTKDSLTLIGEIHKILPNLSEDPRNIWQKQKERTLKA</sequence>
<feature type="compositionally biased region" description="Acidic residues" evidence="1">
    <location>
        <begin position="65"/>
        <end position="80"/>
    </location>
</feature>
<dbReference type="KEGG" id="vko:123022028"/>
<dbReference type="RefSeq" id="XP_044283342.1">
    <property type="nucleotide sequence ID" value="XM_044427407.1"/>
</dbReference>
<dbReference type="PANTHER" id="PTHR35256">
    <property type="entry name" value="CHROMOSOME 8 OPEN READING FRAME 48"/>
    <property type="match status" value="1"/>
</dbReference>
<dbReference type="Ensembl" id="ENSVKKT00000015077.1">
    <property type="protein sequence ID" value="ENSVKKP00000014720.1"/>
    <property type="gene ID" value="ENSVKKG00000010120.1"/>
</dbReference>
<name>A0A8D2L009_VARKO</name>
<organism evidence="2 3">
    <name type="scientific">Varanus komodoensis</name>
    <name type="common">Komodo dragon</name>
    <dbReference type="NCBI Taxonomy" id="61221"/>
    <lineage>
        <taxon>Eukaryota</taxon>
        <taxon>Metazoa</taxon>
        <taxon>Chordata</taxon>
        <taxon>Craniata</taxon>
        <taxon>Vertebrata</taxon>
        <taxon>Euteleostomi</taxon>
        <taxon>Lepidosauria</taxon>
        <taxon>Squamata</taxon>
        <taxon>Bifurcata</taxon>
        <taxon>Unidentata</taxon>
        <taxon>Episquamata</taxon>
        <taxon>Toxicofera</taxon>
        <taxon>Anguimorpha</taxon>
        <taxon>Paleoanguimorpha</taxon>
        <taxon>Varanoidea</taxon>
        <taxon>Varanidae</taxon>
        <taxon>Varanus</taxon>
    </lineage>
</organism>
<dbReference type="Pfam" id="PF15379">
    <property type="entry name" value="DUF4606"/>
    <property type="match status" value="1"/>
</dbReference>
<accession>A0A8D2L009</accession>
<dbReference type="InterPro" id="IPR027932">
    <property type="entry name" value="DUF4606"/>
</dbReference>
<dbReference type="CTD" id="109313672"/>
<protein>
    <submittedName>
        <fullName evidence="2">Uncharacterized protein</fullName>
    </submittedName>
</protein>
<dbReference type="GeneID" id="123022028"/>
<feature type="compositionally biased region" description="Polar residues" evidence="1">
    <location>
        <begin position="1"/>
        <end position="11"/>
    </location>
</feature>
<dbReference type="PANTHER" id="PTHR35256:SF1">
    <property type="entry name" value="EXPRESSED SEQUENCE AI429214"/>
    <property type="match status" value="1"/>
</dbReference>